<dbReference type="NCBIfam" id="TIGR00229">
    <property type="entry name" value="sensory_box"/>
    <property type="match status" value="2"/>
</dbReference>
<gene>
    <name evidence="3" type="ORF">EJQ19_04340</name>
</gene>
<dbReference type="Gene3D" id="3.30.450.20">
    <property type="entry name" value="PAS domain"/>
    <property type="match status" value="3"/>
</dbReference>
<dbReference type="EMBL" id="RXHU01000014">
    <property type="protein sequence ID" value="RTE10972.1"/>
    <property type="molecule type" value="Genomic_DNA"/>
</dbReference>
<evidence type="ECO:0000313" key="4">
    <source>
        <dbReference type="Proteomes" id="UP000276128"/>
    </source>
</evidence>
<dbReference type="Pfam" id="PF13426">
    <property type="entry name" value="PAS_9"/>
    <property type="match status" value="1"/>
</dbReference>
<reference evidence="3 4" key="1">
    <citation type="submission" date="2018-12" db="EMBL/GenBank/DDBJ databases">
        <title>Bacillus ochoae sp. nov., Paenibacillus whitsoniae sp. nov., Paenibacillus spiritus sp. nov. Isolated from the Mars Exploration Rover during spacecraft assembly.</title>
        <authorList>
            <person name="Seuylemezian A."/>
            <person name="Vaishampayan P."/>
        </authorList>
    </citation>
    <scope>NUCLEOTIDE SEQUENCE [LARGE SCALE GENOMIC DNA]</scope>
    <source>
        <strain evidence="3 4">MER 54</strain>
    </source>
</reference>
<feature type="region of interest" description="Disordered" evidence="1">
    <location>
        <begin position="214"/>
        <end position="248"/>
    </location>
</feature>
<dbReference type="AlphaFoldDB" id="A0A3S0CCS0"/>
<feature type="domain" description="PAS" evidence="2">
    <location>
        <begin position="78"/>
        <end position="122"/>
    </location>
</feature>
<dbReference type="OrthoDB" id="9815750at2"/>
<comment type="caution">
    <text evidence="3">The sequence shown here is derived from an EMBL/GenBank/DDBJ whole genome shotgun (WGS) entry which is preliminary data.</text>
</comment>
<dbReference type="PANTHER" id="PTHR44757">
    <property type="entry name" value="DIGUANYLATE CYCLASE DGCP"/>
    <property type="match status" value="1"/>
</dbReference>
<dbReference type="InterPro" id="IPR052155">
    <property type="entry name" value="Biofilm_reg_signaling"/>
</dbReference>
<dbReference type="GO" id="GO:0006355">
    <property type="term" value="P:regulation of DNA-templated transcription"/>
    <property type="evidence" value="ECO:0007669"/>
    <property type="project" value="InterPro"/>
</dbReference>
<evidence type="ECO:0000259" key="2">
    <source>
        <dbReference type="PROSITE" id="PS50112"/>
    </source>
</evidence>
<dbReference type="PROSITE" id="PS50112">
    <property type="entry name" value="PAS"/>
    <property type="match status" value="2"/>
</dbReference>
<name>A0A3S0CCS0_9BACL</name>
<dbReference type="Pfam" id="PF00989">
    <property type="entry name" value="PAS"/>
    <property type="match status" value="1"/>
</dbReference>
<keyword evidence="4" id="KW-1185">Reference proteome</keyword>
<sequence length="248" mass="27794">MPEDDFFALREFWLQCLDGTLNSASLKSHMVHKQCDLLQVSILLSLIRDESRQPLFVIAEVSETSRESNRAANELKVKTIQLESFLEHNADAIWMMNMQDTLLEVNPAFEMLFGWPAAEIKGSKLPIIPDSEATLSPLRDHHGTIIGITGICRDVTSGNRTKQELQVKTMQLESFIQHNADAIWMINEQDTILKVNPAFETLFGWSAGEIKGQKLPMIPGGSQRSDGTPPSKHQKWRNGSRLGNDPAA</sequence>
<dbReference type="Proteomes" id="UP000276128">
    <property type="component" value="Unassembled WGS sequence"/>
</dbReference>
<dbReference type="SMART" id="SM00091">
    <property type="entry name" value="PAS"/>
    <property type="match status" value="2"/>
</dbReference>
<dbReference type="InterPro" id="IPR013767">
    <property type="entry name" value="PAS_fold"/>
</dbReference>
<feature type="domain" description="PAS" evidence="2">
    <location>
        <begin position="168"/>
        <end position="215"/>
    </location>
</feature>
<protein>
    <submittedName>
        <fullName evidence="3">PAS domain S-box protein</fullName>
    </submittedName>
</protein>
<accession>A0A3S0CCS0</accession>
<proteinExistence type="predicted"/>
<evidence type="ECO:0000313" key="3">
    <source>
        <dbReference type="EMBL" id="RTE10972.1"/>
    </source>
</evidence>
<dbReference type="InterPro" id="IPR000014">
    <property type="entry name" value="PAS"/>
</dbReference>
<evidence type="ECO:0000256" key="1">
    <source>
        <dbReference type="SAM" id="MobiDB-lite"/>
    </source>
</evidence>
<organism evidence="3 4">
    <name type="scientific">Paenibacillus whitsoniae</name>
    <dbReference type="NCBI Taxonomy" id="2496558"/>
    <lineage>
        <taxon>Bacteria</taxon>
        <taxon>Bacillati</taxon>
        <taxon>Bacillota</taxon>
        <taxon>Bacilli</taxon>
        <taxon>Bacillales</taxon>
        <taxon>Paenibacillaceae</taxon>
        <taxon>Paenibacillus</taxon>
    </lineage>
</organism>
<dbReference type="PANTHER" id="PTHR44757:SF2">
    <property type="entry name" value="BIOFILM ARCHITECTURE MAINTENANCE PROTEIN MBAA"/>
    <property type="match status" value="1"/>
</dbReference>
<dbReference type="InterPro" id="IPR035965">
    <property type="entry name" value="PAS-like_dom_sf"/>
</dbReference>
<dbReference type="SUPFAM" id="SSF55785">
    <property type="entry name" value="PYP-like sensor domain (PAS domain)"/>
    <property type="match status" value="2"/>
</dbReference>
<dbReference type="Pfam" id="PF13188">
    <property type="entry name" value="PAS_8"/>
    <property type="match status" value="1"/>
</dbReference>
<dbReference type="CDD" id="cd00130">
    <property type="entry name" value="PAS"/>
    <property type="match status" value="2"/>
</dbReference>